<evidence type="ECO:0000313" key="10">
    <source>
        <dbReference type="EMBL" id="CRZ35887.1"/>
    </source>
</evidence>
<evidence type="ECO:0000256" key="6">
    <source>
        <dbReference type="ARBA" id="ARBA00035033"/>
    </source>
</evidence>
<organism evidence="10 11">
    <name type="scientific">Herbinix hemicellulosilytica</name>
    <dbReference type="NCBI Taxonomy" id="1564487"/>
    <lineage>
        <taxon>Bacteria</taxon>
        <taxon>Bacillati</taxon>
        <taxon>Bacillota</taxon>
        <taxon>Clostridia</taxon>
        <taxon>Lachnospirales</taxon>
        <taxon>Lachnospiraceae</taxon>
        <taxon>Herbinix</taxon>
    </lineage>
</organism>
<dbReference type="EMBL" id="CVTD020000030">
    <property type="protein sequence ID" value="CRZ35887.1"/>
    <property type="molecule type" value="Genomic_DNA"/>
</dbReference>
<dbReference type="RefSeq" id="WP_103203941.1">
    <property type="nucleotide sequence ID" value="NZ_CVTD020000030.1"/>
</dbReference>
<gene>
    <name evidence="10" type="ORF">HHT355_2707</name>
</gene>
<dbReference type="Proteomes" id="UP000236497">
    <property type="component" value="Unassembled WGS sequence"/>
</dbReference>
<dbReference type="GO" id="GO:0003953">
    <property type="term" value="F:NAD+ nucleosidase activity"/>
    <property type="evidence" value="ECO:0007669"/>
    <property type="project" value="UniProtKB-EC"/>
</dbReference>
<dbReference type="CDD" id="cd01406">
    <property type="entry name" value="SIR2-like"/>
    <property type="match status" value="1"/>
</dbReference>
<keyword evidence="1" id="KW-0378">Hydrolase</keyword>
<keyword evidence="11" id="KW-1185">Reference proteome</keyword>
<dbReference type="InterPro" id="IPR041486">
    <property type="entry name" value="ThsA_STALD"/>
</dbReference>
<comment type="caution">
    <text evidence="8">Lacks conserved residue(s) required for the propagation of feature annotation.</text>
</comment>
<dbReference type="PROSITE" id="PS50305">
    <property type="entry name" value="SIRTUIN"/>
    <property type="match status" value="1"/>
</dbReference>
<dbReference type="Pfam" id="PF13289">
    <property type="entry name" value="SIR2_2"/>
    <property type="match status" value="1"/>
</dbReference>
<dbReference type="InterPro" id="IPR029035">
    <property type="entry name" value="DHS-like_NAD/FAD-binding_dom"/>
</dbReference>
<evidence type="ECO:0000256" key="4">
    <source>
        <dbReference type="ARBA" id="ARBA00034327"/>
    </source>
</evidence>
<feature type="domain" description="Deacetylase sirtuin-type" evidence="9">
    <location>
        <begin position="4"/>
        <end position="287"/>
    </location>
</feature>
<evidence type="ECO:0000256" key="2">
    <source>
        <dbReference type="ARBA" id="ARBA00023027"/>
    </source>
</evidence>
<dbReference type="Pfam" id="PF18185">
    <property type="entry name" value="STALD"/>
    <property type="match status" value="1"/>
</dbReference>
<evidence type="ECO:0000256" key="7">
    <source>
        <dbReference type="ARBA" id="ARBA00047575"/>
    </source>
</evidence>
<comment type="catalytic activity">
    <reaction evidence="7">
        <text>NAD(+) + H2O = ADP-D-ribose + nicotinamide + H(+)</text>
        <dbReference type="Rhea" id="RHEA:16301"/>
        <dbReference type="ChEBI" id="CHEBI:15377"/>
        <dbReference type="ChEBI" id="CHEBI:15378"/>
        <dbReference type="ChEBI" id="CHEBI:17154"/>
        <dbReference type="ChEBI" id="CHEBI:57540"/>
        <dbReference type="ChEBI" id="CHEBI:57967"/>
        <dbReference type="EC" id="3.2.2.5"/>
    </reaction>
    <physiologicalReaction direction="left-to-right" evidence="7">
        <dbReference type="Rhea" id="RHEA:16302"/>
    </physiologicalReaction>
</comment>
<accession>A0A0H5SK48</accession>
<dbReference type="GO" id="GO:0051607">
    <property type="term" value="P:defense response to virus"/>
    <property type="evidence" value="ECO:0007669"/>
    <property type="project" value="UniProtKB-KW"/>
</dbReference>
<sequence length="487" mass="55699">MEFSLEINSFINDYIKCIKEGCAAIFAGAGLSVASGYVDWKELLRNPAKKIGLDVDKETDLVALAQYIYNKDGSKQPLAELIKNSFISCNNINENHEILAKLPIKTYWTTNYDSLIEDSLKKNGKNPDVKKSVKDLSTIISKRDAVVYKMHGDISNASDVVLIKEDYELYDLRNQLFSISLKRDLISKTFLFIGFSFEDPNLEYILSKVRILTDGYSRKHYCFFRKVNESDYSNDEEGKKKYQYDRLKQELKCADLMRRYNIHSLMVDEYSDITQILKRIEKGYKKDHVLISGSADEFEEFKIKDIEPLEFIHKLSGEISKLGCKVITGFGKGIGSAVLNGVLDYIYKTNTRKLDDHIIMRPFPLYVTSDVDLEQIKKEYRKQMVELGGIAVFVLGNKTVNGSIQIADGVIEEFELAIDNGLNVIPIGVTGYASEILWNRLIENFEKFYPDNIDLKKDFELLGDSELTSDVIIKTVCKIISELKEIY</sequence>
<reference evidence="10 11" key="1">
    <citation type="submission" date="2015-06" db="EMBL/GenBank/DDBJ databases">
        <authorList>
            <person name="Wibberg Daniel"/>
        </authorList>
    </citation>
    <scope>NUCLEOTIDE SEQUENCE [LARGE SCALE GENOMIC DNA]</scope>
    <source>
        <strain evidence="10 11">T3/55T</strain>
    </source>
</reference>
<keyword evidence="2" id="KW-0520">NAD</keyword>
<keyword evidence="3" id="KW-0051">Antiviral defense</keyword>
<dbReference type="SUPFAM" id="SSF52467">
    <property type="entry name" value="DHS-like NAD/FAD-binding domain"/>
    <property type="match status" value="1"/>
</dbReference>
<evidence type="ECO:0000256" key="1">
    <source>
        <dbReference type="ARBA" id="ARBA00022801"/>
    </source>
</evidence>
<evidence type="ECO:0000259" key="9">
    <source>
        <dbReference type="PROSITE" id="PS50305"/>
    </source>
</evidence>
<dbReference type="AlphaFoldDB" id="A0A0H5SK48"/>
<evidence type="ECO:0000313" key="11">
    <source>
        <dbReference type="Proteomes" id="UP000236497"/>
    </source>
</evidence>
<dbReference type="InterPro" id="IPR026590">
    <property type="entry name" value="Ssirtuin_cat_dom"/>
</dbReference>
<comment type="similarity">
    <text evidence="5">Belongs to the soluble Thoeris ThsA family.</text>
</comment>
<protein>
    <recommendedName>
        <fullName evidence="6">NAD(+) hydrolase ThsA</fullName>
        <ecNumber evidence="4">3.2.2.5</ecNumber>
    </recommendedName>
</protein>
<evidence type="ECO:0000256" key="8">
    <source>
        <dbReference type="PROSITE-ProRule" id="PRU00236"/>
    </source>
</evidence>
<evidence type="ECO:0000256" key="3">
    <source>
        <dbReference type="ARBA" id="ARBA00023118"/>
    </source>
</evidence>
<proteinExistence type="inferred from homology"/>
<name>A0A0H5SK48_HERHM</name>
<dbReference type="EC" id="3.2.2.5" evidence="4"/>
<dbReference type="OrthoDB" id="1688888at2"/>
<evidence type="ECO:0000256" key="5">
    <source>
        <dbReference type="ARBA" id="ARBA00035014"/>
    </source>
</evidence>